<evidence type="ECO:0000313" key="5">
    <source>
        <dbReference type="Proteomes" id="UP000283786"/>
    </source>
</evidence>
<sequence>MGRPAQGRGMAARTRRGGSGDWIEGRDDAGKGQCAKMTTYRQQVLTHPGPRPGADYRVTLFLPDCPAPRGGFPSIWYLDGNAAAADLDGQALAGIDPDRAPVLVALGQAGKDRFAGLERARDYTPEGGAPSDPRGRPAGGAPAFQTLLTDHLIPAAEACFAADPGARQLWGHSYGGLFVLRMAMQRTAPVFARFTAASPALWWDHARFLGVLQAGLRAGQGPCAPVDLHLGGAERERASRPADPSAQPLVQMRAALPPDALGGLADDLARAGNSGAFTVFPGLSHGETFTRSVREVAWRPWPVARAR</sequence>
<keyword evidence="2" id="KW-0378">Hydrolase</keyword>
<protein>
    <submittedName>
        <fullName evidence="4">Uncharacterized protein</fullName>
    </submittedName>
</protein>
<dbReference type="AlphaFoldDB" id="A0A418SJF3"/>
<dbReference type="PANTHER" id="PTHR40841:SF2">
    <property type="entry name" value="SIDEROPHORE-DEGRADING ESTERASE (EUROFUNG)"/>
    <property type="match status" value="1"/>
</dbReference>
<accession>A0A418SJF3</accession>
<feature type="compositionally biased region" description="Low complexity" evidence="3">
    <location>
        <begin position="1"/>
        <end position="12"/>
    </location>
</feature>
<organism evidence="4 5">
    <name type="scientific">Pseudooceanicola algae</name>
    <dbReference type="NCBI Taxonomy" id="1537215"/>
    <lineage>
        <taxon>Bacteria</taxon>
        <taxon>Pseudomonadati</taxon>
        <taxon>Pseudomonadota</taxon>
        <taxon>Alphaproteobacteria</taxon>
        <taxon>Rhodobacterales</taxon>
        <taxon>Paracoccaceae</taxon>
        <taxon>Pseudooceanicola</taxon>
    </lineage>
</organism>
<dbReference type="InterPro" id="IPR052558">
    <property type="entry name" value="Siderophore_Hydrolase_D"/>
</dbReference>
<dbReference type="EMBL" id="CP060436">
    <property type="protein sequence ID" value="QPM91851.1"/>
    <property type="molecule type" value="Genomic_DNA"/>
</dbReference>
<dbReference type="GO" id="GO:0016788">
    <property type="term" value="F:hydrolase activity, acting on ester bonds"/>
    <property type="evidence" value="ECO:0007669"/>
    <property type="project" value="TreeGrafter"/>
</dbReference>
<dbReference type="Pfam" id="PF00756">
    <property type="entry name" value="Esterase"/>
    <property type="match status" value="1"/>
</dbReference>
<comment type="similarity">
    <text evidence="1">Belongs to the esterase D family.</text>
</comment>
<dbReference type="Proteomes" id="UP000283786">
    <property type="component" value="Chromosome"/>
</dbReference>
<keyword evidence="5" id="KW-1185">Reference proteome</keyword>
<name>A0A418SJF3_9RHOB</name>
<evidence type="ECO:0000313" key="4">
    <source>
        <dbReference type="EMBL" id="QPM91851.1"/>
    </source>
</evidence>
<gene>
    <name evidence="4" type="ORF">PSAL_031130</name>
</gene>
<dbReference type="Gene3D" id="3.40.50.1820">
    <property type="entry name" value="alpha/beta hydrolase"/>
    <property type="match status" value="1"/>
</dbReference>
<evidence type="ECO:0000256" key="1">
    <source>
        <dbReference type="ARBA" id="ARBA00005622"/>
    </source>
</evidence>
<evidence type="ECO:0000256" key="2">
    <source>
        <dbReference type="ARBA" id="ARBA00022801"/>
    </source>
</evidence>
<dbReference type="KEGG" id="palw:PSAL_031130"/>
<feature type="region of interest" description="Disordered" evidence="3">
    <location>
        <begin position="117"/>
        <end position="141"/>
    </location>
</feature>
<feature type="region of interest" description="Disordered" evidence="3">
    <location>
        <begin position="1"/>
        <end position="29"/>
    </location>
</feature>
<dbReference type="SUPFAM" id="SSF53474">
    <property type="entry name" value="alpha/beta-Hydrolases"/>
    <property type="match status" value="1"/>
</dbReference>
<dbReference type="PANTHER" id="PTHR40841">
    <property type="entry name" value="SIDEROPHORE TRIACETYLFUSARININE C ESTERASE"/>
    <property type="match status" value="1"/>
</dbReference>
<evidence type="ECO:0000256" key="3">
    <source>
        <dbReference type="SAM" id="MobiDB-lite"/>
    </source>
</evidence>
<dbReference type="InterPro" id="IPR000801">
    <property type="entry name" value="Esterase-like"/>
</dbReference>
<proteinExistence type="inferred from homology"/>
<reference evidence="4 5" key="1">
    <citation type="submission" date="2020-08" db="EMBL/GenBank/DDBJ databases">
        <title>Genome sequence of Rhodobacteraceae bacterium Lw-13e.</title>
        <authorList>
            <person name="Poehlein A."/>
            <person name="Wolter L."/>
            <person name="Daniel R."/>
            <person name="Brinkhoff T."/>
        </authorList>
    </citation>
    <scope>NUCLEOTIDE SEQUENCE [LARGE SCALE GENOMIC DNA]</scope>
    <source>
        <strain evidence="4 5">Lw-13e</strain>
    </source>
</reference>
<dbReference type="InterPro" id="IPR029058">
    <property type="entry name" value="AB_hydrolase_fold"/>
</dbReference>